<keyword evidence="3" id="KW-1185">Reference proteome</keyword>
<evidence type="ECO:0000313" key="2">
    <source>
        <dbReference type="EMBL" id="KAJ3991624.1"/>
    </source>
</evidence>
<evidence type="ECO:0000259" key="1">
    <source>
        <dbReference type="Pfam" id="PF13592"/>
    </source>
</evidence>
<accession>A0ABQ8PZF0</accession>
<reference evidence="2" key="1">
    <citation type="submission" date="2022-08" db="EMBL/GenBank/DDBJ databases">
        <authorList>
            <consortium name="DOE Joint Genome Institute"/>
            <person name="Min B."/>
            <person name="Riley R."/>
            <person name="Sierra-Patev S."/>
            <person name="Naranjo-Ortiz M."/>
            <person name="Looney B."/>
            <person name="Konkel Z."/>
            <person name="Slot J.C."/>
            <person name="Sakamoto Y."/>
            <person name="Steenwyk J.L."/>
            <person name="Rokas A."/>
            <person name="Carro J."/>
            <person name="Camarero S."/>
            <person name="Ferreira P."/>
            <person name="Molpeceres G."/>
            <person name="Ruiz-Duenas F.J."/>
            <person name="Serrano A."/>
            <person name="Henrissat B."/>
            <person name="Drula E."/>
            <person name="Hughes K.W."/>
            <person name="Mata J.L."/>
            <person name="Ishikawa N.K."/>
            <person name="Vargas-Isla R."/>
            <person name="Ushijima S."/>
            <person name="Smith C.A."/>
            <person name="Ahrendt S."/>
            <person name="Andreopoulos W."/>
            <person name="He G."/>
            <person name="Labutti K."/>
            <person name="Lipzen A."/>
            <person name="Ng V."/>
            <person name="Sandor L."/>
            <person name="Barry K."/>
            <person name="Martinez A.T."/>
            <person name="Xiao Y."/>
            <person name="Gibbons J.G."/>
            <person name="Terashima K."/>
            <person name="Hibbett D.S."/>
            <person name="Grigoriev I.V."/>
        </authorList>
    </citation>
    <scope>NUCLEOTIDE SEQUENCE</scope>
    <source>
        <strain evidence="2">TFB10827</strain>
    </source>
</reference>
<evidence type="ECO:0000313" key="3">
    <source>
        <dbReference type="Proteomes" id="UP001163828"/>
    </source>
</evidence>
<feature type="domain" description="Winged helix-turn helix" evidence="1">
    <location>
        <begin position="59"/>
        <end position="107"/>
    </location>
</feature>
<feature type="non-terminal residue" evidence="2">
    <location>
        <position position="1"/>
    </location>
</feature>
<organism evidence="2 3">
    <name type="scientific">Lentinula boryana</name>
    <dbReference type="NCBI Taxonomy" id="40481"/>
    <lineage>
        <taxon>Eukaryota</taxon>
        <taxon>Fungi</taxon>
        <taxon>Dikarya</taxon>
        <taxon>Basidiomycota</taxon>
        <taxon>Agaricomycotina</taxon>
        <taxon>Agaricomycetes</taxon>
        <taxon>Agaricomycetidae</taxon>
        <taxon>Agaricales</taxon>
        <taxon>Marasmiineae</taxon>
        <taxon>Omphalotaceae</taxon>
        <taxon>Lentinula</taxon>
    </lineage>
</organism>
<dbReference type="SUPFAM" id="SSF46689">
    <property type="entry name" value="Homeodomain-like"/>
    <property type="match status" value="1"/>
</dbReference>
<dbReference type="InterPro" id="IPR009057">
    <property type="entry name" value="Homeodomain-like_sf"/>
</dbReference>
<sequence length="155" mass="17565">EIAVDMPLRVVQRILYLWKEIGEVCRGRKGRGQAQILNCSQCQMLVALLEHSPDIFLDELQLELSTQYGIDVSLATMTRILTWLGYSCKKLSKHAAKCLQHKVNTFIMQIKDEPFECLVCANEAAMNIHTTYRENGWSMKGLKAYKAAPSVCGKQ</sequence>
<comment type="caution">
    <text evidence="2">The sequence shown here is derived from an EMBL/GenBank/DDBJ whole genome shotgun (WGS) entry which is preliminary data.</text>
</comment>
<dbReference type="EMBL" id="MU790985">
    <property type="protein sequence ID" value="KAJ3991624.1"/>
    <property type="molecule type" value="Genomic_DNA"/>
</dbReference>
<gene>
    <name evidence="2" type="ORF">F5050DRAFT_1581085</name>
</gene>
<proteinExistence type="predicted"/>
<dbReference type="InterPro" id="IPR025959">
    <property type="entry name" value="Winged_HTH_dom"/>
</dbReference>
<name>A0ABQ8PZF0_9AGAR</name>
<protein>
    <recommendedName>
        <fullName evidence="1">Winged helix-turn helix domain-containing protein</fullName>
    </recommendedName>
</protein>
<dbReference type="Pfam" id="PF13592">
    <property type="entry name" value="HTH_33"/>
    <property type="match status" value="1"/>
</dbReference>
<dbReference type="Proteomes" id="UP001163828">
    <property type="component" value="Unassembled WGS sequence"/>
</dbReference>